<reference evidence="1 2" key="1">
    <citation type="submission" date="2023-01" db="EMBL/GenBank/DDBJ databases">
        <title>Vibrio sp. KJ40-1 sp.nov, isolated from marine algae.</title>
        <authorList>
            <person name="Butt M."/>
            <person name="Kim J.M.J."/>
            <person name="Jeon C.O.C."/>
        </authorList>
    </citation>
    <scope>NUCLEOTIDE SEQUENCE [LARGE SCALE GENOMIC DNA]</scope>
    <source>
        <strain evidence="1 2">KJ40-1</strain>
    </source>
</reference>
<sequence length="126" mass="14845">MRKIGTVVIFMVILVIIFRWANEDKRYYCGLLDGKPKLYMGLEPTWFDSTLQFNIRYTPYLITGTWKNDFRGDPYVSGSEQFSLIVAYADYSDGGLIFKGINRKGSISTYRYQYKIDEYNKKIQEK</sequence>
<name>A0ABT4YRX8_9VIBR</name>
<evidence type="ECO:0000313" key="1">
    <source>
        <dbReference type="EMBL" id="MDB1124294.1"/>
    </source>
</evidence>
<proteinExistence type="predicted"/>
<organism evidence="1 2">
    <name type="scientific">Vibrio algarum</name>
    <dbReference type="NCBI Taxonomy" id="3020714"/>
    <lineage>
        <taxon>Bacteria</taxon>
        <taxon>Pseudomonadati</taxon>
        <taxon>Pseudomonadota</taxon>
        <taxon>Gammaproteobacteria</taxon>
        <taxon>Vibrionales</taxon>
        <taxon>Vibrionaceae</taxon>
        <taxon>Vibrio</taxon>
    </lineage>
</organism>
<dbReference type="Proteomes" id="UP001210678">
    <property type="component" value="Unassembled WGS sequence"/>
</dbReference>
<accession>A0ABT4YRX8</accession>
<evidence type="ECO:0000313" key="2">
    <source>
        <dbReference type="Proteomes" id="UP001210678"/>
    </source>
</evidence>
<dbReference type="EMBL" id="JAQLOI010000001">
    <property type="protein sequence ID" value="MDB1124294.1"/>
    <property type="molecule type" value="Genomic_DNA"/>
</dbReference>
<gene>
    <name evidence="1" type="ORF">PGX00_11760</name>
</gene>
<keyword evidence="2" id="KW-1185">Reference proteome</keyword>
<comment type="caution">
    <text evidence="1">The sequence shown here is derived from an EMBL/GenBank/DDBJ whole genome shotgun (WGS) entry which is preliminary data.</text>
</comment>
<dbReference type="RefSeq" id="WP_272136475.1">
    <property type="nucleotide sequence ID" value="NZ_JAQLOI010000001.1"/>
</dbReference>
<protein>
    <submittedName>
        <fullName evidence="1">Uncharacterized protein</fullName>
    </submittedName>
</protein>